<dbReference type="InterPro" id="IPR029045">
    <property type="entry name" value="ClpP/crotonase-like_dom_sf"/>
</dbReference>
<dbReference type="CDD" id="cd07017">
    <property type="entry name" value="S14_ClpP_2"/>
    <property type="match status" value="1"/>
</dbReference>
<dbReference type="SUPFAM" id="SSF52096">
    <property type="entry name" value="ClpP/crotonase"/>
    <property type="match status" value="1"/>
</dbReference>
<evidence type="ECO:0000256" key="7">
    <source>
        <dbReference type="PROSITE-ProRule" id="PRU10086"/>
    </source>
</evidence>
<dbReference type="GO" id="GO:0009532">
    <property type="term" value="C:plastid stroma"/>
    <property type="evidence" value="ECO:0007669"/>
    <property type="project" value="UniProtKB-ARBA"/>
</dbReference>
<keyword evidence="2 9" id="KW-0934">Plastid</keyword>
<dbReference type="Gene3D" id="3.90.226.10">
    <property type="entry name" value="2-enoyl-CoA Hydratase, Chain A, domain 1"/>
    <property type="match status" value="1"/>
</dbReference>
<dbReference type="InterPro" id="IPR001907">
    <property type="entry name" value="ClpP"/>
</dbReference>
<dbReference type="GO" id="GO:0051117">
    <property type="term" value="F:ATPase binding"/>
    <property type="evidence" value="ECO:0007669"/>
    <property type="project" value="TreeGrafter"/>
</dbReference>
<keyword evidence="5" id="KW-0720">Serine protease</keyword>
<feature type="active site" evidence="7">
    <location>
        <position position="44"/>
    </location>
</feature>
<evidence type="ECO:0000313" key="9">
    <source>
        <dbReference type="EMBL" id="UEQ12291.1"/>
    </source>
</evidence>
<evidence type="ECO:0000256" key="4">
    <source>
        <dbReference type="ARBA" id="ARBA00022801"/>
    </source>
</evidence>
<dbReference type="RefSeq" id="YP_010282697.1">
    <property type="nucleotide sequence ID" value="NC_061042.1"/>
</dbReference>
<comment type="catalytic activity">
    <reaction evidence="6 7">
        <text>Hydrolysis of proteins to small peptides in the presence of ATP and magnesium. alpha-casein is the usual test substrate. In the absence of ATP, only oligopeptides shorter than five residues are hydrolyzed (such as succinyl-Leu-Tyr-|-NHMec, and Leu-Tyr-Leu-|-Tyr-Trp, in which cleavage of the -Tyr-|-Leu- and -Tyr-|-Trp bonds also occurs).</text>
        <dbReference type="EC" id="3.4.21.92"/>
    </reaction>
</comment>
<accession>A0A8K2AQQ7</accession>
<evidence type="ECO:0000256" key="1">
    <source>
        <dbReference type="ARBA" id="ARBA00007039"/>
    </source>
</evidence>
<evidence type="ECO:0000256" key="6">
    <source>
        <dbReference type="ARBA" id="ARBA00034021"/>
    </source>
</evidence>
<dbReference type="GO" id="GO:0004176">
    <property type="term" value="F:ATP-dependent peptidase activity"/>
    <property type="evidence" value="ECO:0007669"/>
    <property type="project" value="InterPro"/>
</dbReference>
<dbReference type="GeneID" id="70902968"/>
<dbReference type="AlphaFoldDB" id="A0A8K2AQQ7"/>
<reference evidence="9" key="1">
    <citation type="submission" date="2021-01" db="EMBL/GenBank/DDBJ databases">
        <title>Novel gene rearrangement structure in the chloroplast genomes of Campsis grandiflora (Thunb.) Schum.</title>
        <authorList>
            <person name="Chen Z."/>
            <person name="Liu C."/>
            <person name="Jiang M."/>
            <person name="Chen H."/>
        </authorList>
    </citation>
    <scope>NUCLEOTIDE SEQUENCE</scope>
</reference>
<proteinExistence type="inferred from homology"/>
<dbReference type="InterPro" id="IPR033135">
    <property type="entry name" value="ClpP_His_AS"/>
</dbReference>
<sequence>MMQSVKAEVHTLGLGLVASLGTFILLAGENGHRAATPNVRIMIHQPASAYYESKSGHFQLELEQIVRLRAIVLRIYQEKTNQSLYRIHDDLERDSFMSAAEAQDYGLIDYIASEPGSFIKIKDESGSSNE</sequence>
<dbReference type="GO" id="GO:0004252">
    <property type="term" value="F:serine-type endopeptidase activity"/>
    <property type="evidence" value="ECO:0007669"/>
    <property type="project" value="UniProtKB-EC"/>
</dbReference>
<gene>
    <name evidence="9" type="primary">clpP</name>
</gene>
<geneLocation type="chloroplast" evidence="9"/>
<dbReference type="PANTHER" id="PTHR10381:SF15">
    <property type="entry name" value="CHLOROPLASTIC ATP-DEPENDENT CLP PROTEASE PROTEOLYTIC SUBUNIT 1"/>
    <property type="match status" value="1"/>
</dbReference>
<evidence type="ECO:0000256" key="8">
    <source>
        <dbReference type="RuleBase" id="RU003567"/>
    </source>
</evidence>
<dbReference type="GO" id="GO:0009368">
    <property type="term" value="C:endopeptidase Clp complex"/>
    <property type="evidence" value="ECO:0007669"/>
    <property type="project" value="TreeGrafter"/>
</dbReference>
<evidence type="ECO:0000256" key="3">
    <source>
        <dbReference type="ARBA" id="ARBA00022670"/>
    </source>
</evidence>
<keyword evidence="9" id="KW-0150">Chloroplast</keyword>
<organism evidence="9">
    <name type="scientific">Campsis grandiflora</name>
    <name type="common">Trumpet vine</name>
    <name type="synonym">Bignonia grandiflora</name>
    <dbReference type="NCBI Taxonomy" id="108594"/>
    <lineage>
        <taxon>Eukaryota</taxon>
        <taxon>Viridiplantae</taxon>
        <taxon>Streptophyta</taxon>
        <taxon>Embryophyta</taxon>
        <taxon>Tracheophyta</taxon>
        <taxon>Spermatophyta</taxon>
        <taxon>Magnoliopsida</taxon>
        <taxon>eudicotyledons</taxon>
        <taxon>Gunneridae</taxon>
        <taxon>Pentapetalae</taxon>
        <taxon>asterids</taxon>
        <taxon>lamiids</taxon>
        <taxon>Lamiales</taxon>
        <taxon>Bignoniaceae</taxon>
        <taxon>Tecomeae</taxon>
        <taxon>Campsis</taxon>
    </lineage>
</organism>
<comment type="similarity">
    <text evidence="1 8">Belongs to the peptidase S14 family.</text>
</comment>
<dbReference type="EMBL" id="MW430049">
    <property type="protein sequence ID" value="UEQ12291.1"/>
    <property type="molecule type" value="Genomic_DNA"/>
</dbReference>
<dbReference type="PANTHER" id="PTHR10381">
    <property type="entry name" value="ATP-DEPENDENT CLP PROTEASE PROTEOLYTIC SUBUNIT"/>
    <property type="match status" value="1"/>
</dbReference>
<protein>
    <recommendedName>
        <fullName evidence="8">ATP-dependent Clp protease proteolytic subunit</fullName>
    </recommendedName>
</protein>
<keyword evidence="4" id="KW-0378">Hydrolase</keyword>
<evidence type="ECO:0000256" key="2">
    <source>
        <dbReference type="ARBA" id="ARBA00022640"/>
    </source>
</evidence>
<dbReference type="PRINTS" id="PR00127">
    <property type="entry name" value="CLPPROTEASEP"/>
</dbReference>
<dbReference type="GO" id="GO:0006515">
    <property type="term" value="P:protein quality control for misfolded or incompletely synthesized proteins"/>
    <property type="evidence" value="ECO:0007669"/>
    <property type="project" value="TreeGrafter"/>
</dbReference>
<dbReference type="InterPro" id="IPR023562">
    <property type="entry name" value="ClpP/TepA"/>
</dbReference>
<evidence type="ECO:0000256" key="5">
    <source>
        <dbReference type="ARBA" id="ARBA00022825"/>
    </source>
</evidence>
<name>A0A8K2AQQ7_CAMGR</name>
<dbReference type="Pfam" id="PF00574">
    <property type="entry name" value="CLP_protease"/>
    <property type="match status" value="1"/>
</dbReference>
<dbReference type="PROSITE" id="PS00382">
    <property type="entry name" value="CLP_PROTEASE_HIS"/>
    <property type="match status" value="1"/>
</dbReference>
<keyword evidence="3 9" id="KW-0645">Protease</keyword>